<dbReference type="InterPro" id="IPR002328">
    <property type="entry name" value="ADH_Zn_CS"/>
</dbReference>
<dbReference type="SUPFAM" id="SSF51735">
    <property type="entry name" value="NAD(P)-binding Rossmann-fold domains"/>
    <property type="match status" value="1"/>
</dbReference>
<dbReference type="Pfam" id="PF08240">
    <property type="entry name" value="ADH_N"/>
    <property type="match status" value="1"/>
</dbReference>
<dbReference type="InterPro" id="IPR011032">
    <property type="entry name" value="GroES-like_sf"/>
</dbReference>
<dbReference type="SUPFAM" id="SSF50129">
    <property type="entry name" value="GroES-like"/>
    <property type="match status" value="1"/>
</dbReference>
<dbReference type="InterPro" id="IPR020843">
    <property type="entry name" value="ER"/>
</dbReference>
<gene>
    <name evidence="6" type="ORF">HMPREF9193_00435</name>
</gene>
<dbReference type="Gene3D" id="3.90.180.10">
    <property type="entry name" value="Medium-chain alcohol dehydrogenases, catalytic domain"/>
    <property type="match status" value="1"/>
</dbReference>
<dbReference type="InterPro" id="IPR013149">
    <property type="entry name" value="ADH-like_C"/>
</dbReference>
<evidence type="ECO:0000256" key="1">
    <source>
        <dbReference type="ARBA" id="ARBA00022723"/>
    </source>
</evidence>
<comment type="similarity">
    <text evidence="4">Belongs to the zinc-containing alcohol dehydrogenase family.</text>
</comment>
<keyword evidence="7" id="KW-1185">Reference proteome</keyword>
<dbReference type="PANTHER" id="PTHR43401:SF2">
    <property type="entry name" value="L-THREONINE 3-DEHYDROGENASE"/>
    <property type="match status" value="1"/>
</dbReference>
<comment type="cofactor">
    <cofactor evidence="4">
        <name>Zn(2+)</name>
        <dbReference type="ChEBI" id="CHEBI:29105"/>
    </cofactor>
</comment>
<feature type="domain" description="Enoyl reductase (ER)" evidence="5">
    <location>
        <begin position="29"/>
        <end position="360"/>
    </location>
</feature>
<sequence length="364" mass="39185">MQNAGKPVRLQAALTFVFLLKGEQMKAVQIVKPLELKVIDVEKPVIDSLNNVLIKMTAAGICGSDVGIYHGTNAAATYPRIIGHEMVGRVEQIGSGVTKLKIGDRVIVNQVTNCTSCYPCRMGRGNVCDNLKVRGVHIDGGYREFIAVPEKDCYILPDSVSDTDAVMIEPTTIAIQSCSRAGLVKDDFLLLYGSGALGSSILKIARLTCDTIIVADVIDEKLETAKKNGATYIINTAKENLIEKVKEYTGGHGATVSIDAVCNSDSLINLLQATGNAGRVITMGFSTAATQINQFVITSKELDVRGSRLQNNMFAKAIDLLNAGALNLTGSVSHTFKLTQAQQAFDFIDTHDPAIKKIVLTFDF</sequence>
<protein>
    <submittedName>
        <fullName evidence="6">GroES-like protein</fullName>
    </submittedName>
</protein>
<dbReference type="SMART" id="SM00829">
    <property type="entry name" value="PKS_ER"/>
    <property type="match status" value="1"/>
</dbReference>
<dbReference type="InterPro" id="IPR013154">
    <property type="entry name" value="ADH-like_N"/>
</dbReference>
<evidence type="ECO:0000256" key="2">
    <source>
        <dbReference type="ARBA" id="ARBA00022833"/>
    </source>
</evidence>
<reference evidence="6 7" key="1">
    <citation type="submission" date="2013-08" db="EMBL/GenBank/DDBJ databases">
        <authorList>
            <person name="Weinstock G."/>
            <person name="Sodergren E."/>
            <person name="Wylie T."/>
            <person name="Fulton L."/>
            <person name="Fulton R."/>
            <person name="Fronick C."/>
            <person name="O'Laughlin M."/>
            <person name="Godfrey J."/>
            <person name="Miner T."/>
            <person name="Herter B."/>
            <person name="Appelbaum E."/>
            <person name="Cordes M."/>
            <person name="Lek S."/>
            <person name="Wollam A."/>
            <person name="Pepin K.H."/>
            <person name="Palsikar V.B."/>
            <person name="Mitreva M."/>
            <person name="Wilson R.K."/>
        </authorList>
    </citation>
    <scope>NUCLEOTIDE SEQUENCE [LARGE SCALE GENOMIC DNA]</scope>
    <source>
        <strain evidence="6 7">ATCC 700332</strain>
    </source>
</reference>
<keyword evidence="1 4" id="KW-0479">Metal-binding</keyword>
<comment type="caution">
    <text evidence="6">The sequence shown here is derived from an EMBL/GenBank/DDBJ whole genome shotgun (WGS) entry which is preliminary data.</text>
</comment>
<evidence type="ECO:0000259" key="5">
    <source>
        <dbReference type="SMART" id="SM00829"/>
    </source>
</evidence>
<dbReference type="PROSITE" id="PS00059">
    <property type="entry name" value="ADH_ZINC"/>
    <property type="match status" value="1"/>
</dbReference>
<dbReference type="InterPro" id="IPR050129">
    <property type="entry name" value="Zn_alcohol_dh"/>
</dbReference>
<dbReference type="Proteomes" id="UP000016649">
    <property type="component" value="Unassembled WGS sequence"/>
</dbReference>
<name>A0ABN0P0U5_TRELE</name>
<keyword evidence="3" id="KW-0560">Oxidoreductase</keyword>
<proteinExistence type="inferred from homology"/>
<dbReference type="PANTHER" id="PTHR43401">
    <property type="entry name" value="L-THREONINE 3-DEHYDROGENASE"/>
    <property type="match status" value="1"/>
</dbReference>
<dbReference type="EMBL" id="AWVH01000006">
    <property type="protein sequence ID" value="ERJ94080.1"/>
    <property type="molecule type" value="Genomic_DNA"/>
</dbReference>
<evidence type="ECO:0000256" key="3">
    <source>
        <dbReference type="ARBA" id="ARBA00023002"/>
    </source>
</evidence>
<dbReference type="Pfam" id="PF00107">
    <property type="entry name" value="ADH_zinc_N"/>
    <property type="match status" value="1"/>
</dbReference>
<evidence type="ECO:0000256" key="4">
    <source>
        <dbReference type="RuleBase" id="RU361277"/>
    </source>
</evidence>
<dbReference type="Gene3D" id="3.40.50.720">
    <property type="entry name" value="NAD(P)-binding Rossmann-like Domain"/>
    <property type="match status" value="1"/>
</dbReference>
<dbReference type="InterPro" id="IPR036291">
    <property type="entry name" value="NAD(P)-bd_dom_sf"/>
</dbReference>
<evidence type="ECO:0000313" key="6">
    <source>
        <dbReference type="EMBL" id="ERJ94080.1"/>
    </source>
</evidence>
<organism evidence="6 7">
    <name type="scientific">Treponema lecithinolyticum ATCC 700332</name>
    <dbReference type="NCBI Taxonomy" id="1321815"/>
    <lineage>
        <taxon>Bacteria</taxon>
        <taxon>Pseudomonadati</taxon>
        <taxon>Spirochaetota</taxon>
        <taxon>Spirochaetia</taxon>
        <taxon>Spirochaetales</taxon>
        <taxon>Treponemataceae</taxon>
        <taxon>Treponema</taxon>
    </lineage>
</organism>
<accession>A0ABN0P0U5</accession>
<evidence type="ECO:0000313" key="7">
    <source>
        <dbReference type="Proteomes" id="UP000016649"/>
    </source>
</evidence>
<keyword evidence="2 4" id="KW-0862">Zinc</keyword>